<comment type="caution">
    <text evidence="2">The sequence shown here is derived from an EMBL/GenBank/DDBJ whole genome shotgun (WGS) entry which is preliminary data.</text>
</comment>
<evidence type="ECO:0000256" key="1">
    <source>
        <dbReference type="SAM" id="Phobius"/>
    </source>
</evidence>
<accession>A0A841DHB6</accession>
<keyword evidence="3" id="KW-1185">Reference proteome</keyword>
<organism evidence="2 3">
    <name type="scientific">Planomonospora venezuelensis</name>
    <dbReference type="NCBI Taxonomy" id="1999"/>
    <lineage>
        <taxon>Bacteria</taxon>
        <taxon>Bacillati</taxon>
        <taxon>Actinomycetota</taxon>
        <taxon>Actinomycetes</taxon>
        <taxon>Streptosporangiales</taxon>
        <taxon>Streptosporangiaceae</taxon>
        <taxon>Planomonospora</taxon>
    </lineage>
</organism>
<keyword evidence="1" id="KW-0472">Membrane</keyword>
<evidence type="ECO:0000313" key="2">
    <source>
        <dbReference type="EMBL" id="MBB5967698.1"/>
    </source>
</evidence>
<dbReference type="RefSeq" id="WP_184948410.1">
    <property type="nucleotide sequence ID" value="NZ_BAAAWZ010000001.1"/>
</dbReference>
<gene>
    <name evidence="2" type="ORF">FHS22_007011</name>
</gene>
<protein>
    <submittedName>
        <fullName evidence="2">Amino acid transporter</fullName>
    </submittedName>
</protein>
<dbReference type="EMBL" id="JACHJJ010000037">
    <property type="protein sequence ID" value="MBB5967698.1"/>
    <property type="molecule type" value="Genomic_DNA"/>
</dbReference>
<proteinExistence type="predicted"/>
<dbReference type="AlphaFoldDB" id="A0A841DHB6"/>
<sequence>MPAEDVENPEKTIPRAMAIGTAVTAVVRIVHRRRLRV</sequence>
<reference evidence="2 3" key="1">
    <citation type="submission" date="2020-08" db="EMBL/GenBank/DDBJ databases">
        <title>Genomic Encyclopedia of Type Strains, Phase III (KMG-III): the genomes of soil and plant-associated and newly described type strains.</title>
        <authorList>
            <person name="Whitman W."/>
        </authorList>
    </citation>
    <scope>NUCLEOTIDE SEQUENCE [LARGE SCALE GENOMIC DNA]</scope>
    <source>
        <strain evidence="2 3">CECT 3303</strain>
    </source>
</reference>
<feature type="transmembrane region" description="Helical" evidence="1">
    <location>
        <begin position="12"/>
        <end position="30"/>
    </location>
</feature>
<keyword evidence="1" id="KW-1133">Transmembrane helix</keyword>
<evidence type="ECO:0000313" key="3">
    <source>
        <dbReference type="Proteomes" id="UP000562352"/>
    </source>
</evidence>
<dbReference type="Proteomes" id="UP000562352">
    <property type="component" value="Unassembled WGS sequence"/>
</dbReference>
<name>A0A841DHB6_PLAVE</name>
<keyword evidence="1" id="KW-0812">Transmembrane</keyword>